<evidence type="ECO:0000313" key="5">
    <source>
        <dbReference type="Proteomes" id="UP001648503"/>
    </source>
</evidence>
<organism evidence="4 5">
    <name type="scientific">Batrachochytrium salamandrivorans</name>
    <dbReference type="NCBI Taxonomy" id="1357716"/>
    <lineage>
        <taxon>Eukaryota</taxon>
        <taxon>Fungi</taxon>
        <taxon>Fungi incertae sedis</taxon>
        <taxon>Chytridiomycota</taxon>
        <taxon>Chytridiomycota incertae sedis</taxon>
        <taxon>Chytridiomycetes</taxon>
        <taxon>Rhizophydiales</taxon>
        <taxon>Rhizophydiales incertae sedis</taxon>
        <taxon>Batrachochytrium</taxon>
    </lineage>
</organism>
<dbReference type="InterPro" id="IPR038967">
    <property type="entry name" value="Dsc4-like"/>
</dbReference>
<dbReference type="EMBL" id="JAFCIX010000441">
    <property type="protein sequence ID" value="KAH6589735.1"/>
    <property type="molecule type" value="Genomic_DNA"/>
</dbReference>
<feature type="transmembrane region" description="Helical" evidence="2">
    <location>
        <begin position="56"/>
        <end position="75"/>
    </location>
</feature>
<dbReference type="PANTHER" id="PTHR39405:SF1">
    <property type="entry name" value="DSC E3 UBIQUITIN LIGASE COMPLEX SUBUNIT 4"/>
    <property type="match status" value="1"/>
</dbReference>
<evidence type="ECO:0000259" key="3">
    <source>
        <dbReference type="Pfam" id="PF08508"/>
    </source>
</evidence>
<dbReference type="Pfam" id="PF08508">
    <property type="entry name" value="DUF1746"/>
    <property type="match status" value="1"/>
</dbReference>
<evidence type="ECO:0000256" key="2">
    <source>
        <dbReference type="SAM" id="Phobius"/>
    </source>
</evidence>
<feature type="region of interest" description="Disordered" evidence="1">
    <location>
        <begin position="401"/>
        <end position="424"/>
    </location>
</feature>
<keyword evidence="2" id="KW-0472">Membrane</keyword>
<proteinExistence type="predicted"/>
<reference evidence="4 5" key="1">
    <citation type="submission" date="2021-02" db="EMBL/GenBank/DDBJ databases">
        <title>Variation within the Batrachochytrium salamandrivorans European outbreak.</title>
        <authorList>
            <person name="Kelly M."/>
            <person name="Pasmans F."/>
            <person name="Shea T.P."/>
            <person name="Munoz J.F."/>
            <person name="Carranza S."/>
            <person name="Cuomo C.A."/>
            <person name="Martel A."/>
        </authorList>
    </citation>
    <scope>NUCLEOTIDE SEQUENCE [LARGE SCALE GENOMIC DNA]</scope>
    <source>
        <strain evidence="4 5">AMFP18/2</strain>
    </source>
</reference>
<keyword evidence="2" id="KW-0812">Transmembrane</keyword>
<feature type="region of interest" description="Disordered" evidence="1">
    <location>
        <begin position="208"/>
        <end position="245"/>
    </location>
</feature>
<feature type="compositionally biased region" description="Basic residues" evidence="1">
    <location>
        <begin position="135"/>
        <end position="147"/>
    </location>
</feature>
<feature type="region of interest" description="Disordered" evidence="1">
    <location>
        <begin position="135"/>
        <end position="167"/>
    </location>
</feature>
<dbReference type="InterPro" id="IPR013715">
    <property type="entry name" value="DUF1746"/>
</dbReference>
<protein>
    <recommendedName>
        <fullName evidence="3">DUF1746 domain-containing protein</fullName>
    </recommendedName>
</protein>
<feature type="region of interest" description="Disordered" evidence="1">
    <location>
        <begin position="274"/>
        <end position="294"/>
    </location>
</feature>
<feature type="compositionally biased region" description="Low complexity" evidence="1">
    <location>
        <begin position="222"/>
        <end position="242"/>
    </location>
</feature>
<dbReference type="Proteomes" id="UP001648503">
    <property type="component" value="Unassembled WGS sequence"/>
</dbReference>
<comment type="caution">
    <text evidence="4">The sequence shown here is derived from an EMBL/GenBank/DDBJ whole genome shotgun (WGS) entry which is preliminary data.</text>
</comment>
<feature type="domain" description="DUF1746" evidence="3">
    <location>
        <begin position="13"/>
        <end position="110"/>
    </location>
</feature>
<accession>A0ABQ8F067</accession>
<keyword evidence="2" id="KW-1133">Transmembrane helix</keyword>
<dbReference type="PANTHER" id="PTHR39405">
    <property type="entry name" value="DSC E3 UBIQUITIN LIGASE COMPLEX SUBUNIT 4"/>
    <property type="match status" value="1"/>
</dbReference>
<feature type="transmembrane region" description="Helical" evidence="2">
    <location>
        <begin position="23"/>
        <end position="44"/>
    </location>
</feature>
<evidence type="ECO:0000313" key="4">
    <source>
        <dbReference type="EMBL" id="KAH6589735.1"/>
    </source>
</evidence>
<feature type="compositionally biased region" description="Polar residues" evidence="1">
    <location>
        <begin position="210"/>
        <end position="221"/>
    </location>
</feature>
<evidence type="ECO:0000256" key="1">
    <source>
        <dbReference type="SAM" id="MobiDB-lite"/>
    </source>
</evidence>
<keyword evidence="5" id="KW-1185">Reference proteome</keyword>
<name>A0ABQ8F067_9FUNG</name>
<gene>
    <name evidence="4" type="ORF">BASA50_009828</name>
</gene>
<sequence>MEPSRVAQGLITSLDNVIYVSFVYIYLLDFKFFMLILRALALAFQTPFMQSKSAKLCIGYVFIVNGFFLLGHFSAPVGPSAIIDFFGPVSNTSCLFLIFNDILVTFLQLLRTIVLCSVKSSTQSSQQLFTISPKLRRTSSRSHRRHNTGGDSQDTDVIPSTAHLQSVSSSNSSSVALVSAASDLEDTHALVDPGPSTLQTAPQLLANPLQRRSQTDQRVSLPSTPHSSTHMSQTTPTSPSTPDELSTVFTMGFDIYGISRRVFYGSNRHLRRHAVGSNLPRPRSTAASTTAPRRSFSGVDFNGLRTVLNWRIMRLNSLLRAQRRGSQTSPEILDSPHSLTTFLEEGSSVGVSQPLVPRRSSMVSNSMETVPLEDSLAYSPTSNASDGDDYISDRFHRDVEAQRGNSSTQLGTLPLARNSRNLPI</sequence>